<evidence type="ECO:0000259" key="8">
    <source>
        <dbReference type="Pfam" id="PF00931"/>
    </source>
</evidence>
<feature type="domain" description="Disease resistance N-terminal" evidence="9">
    <location>
        <begin position="13"/>
        <end position="93"/>
    </location>
</feature>
<feature type="domain" description="Disease resistance R13L4/SHOC-2-like LRR" evidence="11">
    <location>
        <begin position="814"/>
        <end position="925"/>
    </location>
</feature>
<reference evidence="12" key="1">
    <citation type="submission" date="2024-10" db="EMBL/GenBank/DDBJ databases">
        <authorList>
            <person name="Ryan C."/>
        </authorList>
    </citation>
    <scope>NUCLEOTIDE SEQUENCE [LARGE SCALE GENOMIC DNA]</scope>
</reference>
<dbReference type="InterPro" id="IPR041118">
    <property type="entry name" value="Rx_N"/>
</dbReference>
<keyword evidence="4" id="KW-0547">Nucleotide-binding</keyword>
<dbReference type="Pfam" id="PF18052">
    <property type="entry name" value="Rx_N"/>
    <property type="match status" value="1"/>
</dbReference>
<evidence type="ECO:0000259" key="11">
    <source>
        <dbReference type="Pfam" id="PF23598"/>
    </source>
</evidence>
<dbReference type="Gene3D" id="1.20.5.4130">
    <property type="match status" value="1"/>
</dbReference>
<feature type="compositionally biased region" description="Acidic residues" evidence="7">
    <location>
        <begin position="200"/>
        <end position="220"/>
    </location>
</feature>
<dbReference type="Proteomes" id="UP001497457">
    <property type="component" value="Chromosome 21rd"/>
</dbReference>
<feature type="region of interest" description="Disordered" evidence="7">
    <location>
        <begin position="191"/>
        <end position="229"/>
    </location>
</feature>
<feature type="compositionally biased region" description="Basic and acidic residues" evidence="7">
    <location>
        <begin position="952"/>
        <end position="965"/>
    </location>
</feature>
<protein>
    <submittedName>
        <fullName evidence="12">Uncharacterized protein</fullName>
    </submittedName>
</protein>
<evidence type="ECO:0000256" key="1">
    <source>
        <dbReference type="ARBA" id="ARBA00008894"/>
    </source>
</evidence>
<organism evidence="12 13">
    <name type="scientific">Urochloa decumbens</name>
    <dbReference type="NCBI Taxonomy" id="240449"/>
    <lineage>
        <taxon>Eukaryota</taxon>
        <taxon>Viridiplantae</taxon>
        <taxon>Streptophyta</taxon>
        <taxon>Embryophyta</taxon>
        <taxon>Tracheophyta</taxon>
        <taxon>Spermatophyta</taxon>
        <taxon>Magnoliopsida</taxon>
        <taxon>Liliopsida</taxon>
        <taxon>Poales</taxon>
        <taxon>Poaceae</taxon>
        <taxon>PACMAD clade</taxon>
        <taxon>Panicoideae</taxon>
        <taxon>Panicodae</taxon>
        <taxon>Paniceae</taxon>
        <taxon>Melinidinae</taxon>
        <taxon>Urochloa</taxon>
    </lineage>
</organism>
<feature type="domain" description="Disease resistance protein winged helix" evidence="10">
    <location>
        <begin position="693"/>
        <end position="745"/>
    </location>
</feature>
<evidence type="ECO:0000256" key="4">
    <source>
        <dbReference type="ARBA" id="ARBA00022741"/>
    </source>
</evidence>
<dbReference type="PANTHER" id="PTHR23155">
    <property type="entry name" value="DISEASE RESISTANCE PROTEIN RP"/>
    <property type="match status" value="1"/>
</dbReference>
<dbReference type="InterPro" id="IPR032675">
    <property type="entry name" value="LRR_dom_sf"/>
</dbReference>
<dbReference type="InterPro" id="IPR027417">
    <property type="entry name" value="P-loop_NTPase"/>
</dbReference>
<feature type="compositionally biased region" description="Polar residues" evidence="7">
    <location>
        <begin position="927"/>
        <end position="951"/>
    </location>
</feature>
<feature type="region of interest" description="Disordered" evidence="7">
    <location>
        <begin position="920"/>
        <end position="969"/>
    </location>
</feature>
<dbReference type="Pfam" id="PF00931">
    <property type="entry name" value="NB-ARC"/>
    <property type="match status" value="2"/>
</dbReference>
<evidence type="ECO:0000256" key="5">
    <source>
        <dbReference type="ARBA" id="ARBA00022821"/>
    </source>
</evidence>
<sequence>MADLVLGLAKSAVEGTLTMAKSAVEEEKKLKKAVQRNLMLISDEFEMMHSFLNASEEHVTDDVARTVVRQVRNMALDMEDCIESVVHLDSKSNWWRRMLPSCMPSAAPGADLDAAVTDIEVLKARLEAMGQRNLRYSRIADTGSKPTGLTHQQAAANVTTSDILVMVKEVMEKKKHSKRVDLAMLINKKDTHPWGKKGEEDDDDDNDEDADKEYCDDEVKEEDKEMKEEDKEMWRLHSSPPRSIGFLQLKVISVLGTRTDLGMMSIKKAYDDPETCKNFRCRAWVKLMHPFNLREFIRSFLTQFYMNYCPQEEVDALEPMKVMVATDGLLIEEFKKQTSNHKYLVVLEDVSTMVDWEAIRVYLPNNNNGSCIVVHTQQIGIASLCVGHPHRVSELEKFSADHSVYAFFKQDASGENEDPGNKLNAAAEWLDKHHIVGREMDLLKLSCTRFHGRVVSVWGMSGVGKSFLVKHFYYDHQWSSHMFGWVDVSHPFNLMDLSWNLLLDLNPGYLQHGVMPTVKDPIQACREYLHKHTYFIVIDGLQSIEEWGLIKAALELGTSSEDCIVVITNEESVAKHCASDSDSLRNVKGLGVDNAIELFEQKVERQTTIMNEEERRILVHKCGGLPKVICAAANVLSRSWLGHDLLLKENLVSVLEANALHITESLDYLFEWLLSYFRSCPDFLKPCIFYLSIFPLNNTIRRRRLVRRWIAEGYARDNIGSTAEENGEMCFSKLVELSMIQLPGNVLDMRTPPLCQINGFFCDYIISRSMEENLVFALEGHCRKNLHRTGRHLAINKAWDRDRNVFESIDFSRLRSLTVIGEWKSFFISENMRLLRVLDLEDATSGVTNGDVKKMVQLLPRLKFISLRRCREISRLPDSLRDLKQLQTLDIRETSVTKLPKSIIKLEKLQYVRGGTTVPQHQGRLSVENQSTSTAPTSRPHTTPVSWLSKSSIHDPLHDDPDHHNGFKVPRGIGKLSNLHTLGVVSISDAGEDILEELKNLTQLHKLGVSGINRNNSKKLFSTISNLAHLESLSLQVQLHTDNNQDGCLDGISEKTIKNLRSLKLYRLISKLPVWIKKLQGLIKLSLQITILTQEGIDILLGLPKLKNLRLLLSMFQDDELHFGRQGASGFSLAFLEISCNSRLQATITFHDTDTYCMVRVLRFRCWRVSSLRISGLQNLIGVQEVWLSGPCDDAHKQHFESELDKYPQWNRGSKPVLMLEEPDSSTPWLRTSS</sequence>
<evidence type="ECO:0000313" key="13">
    <source>
        <dbReference type="Proteomes" id="UP001497457"/>
    </source>
</evidence>
<dbReference type="Gene3D" id="3.80.10.10">
    <property type="entry name" value="Ribonuclease Inhibitor"/>
    <property type="match status" value="1"/>
</dbReference>
<dbReference type="SUPFAM" id="SSF52540">
    <property type="entry name" value="P-loop containing nucleoside triphosphate hydrolases"/>
    <property type="match status" value="2"/>
</dbReference>
<dbReference type="PRINTS" id="PR00364">
    <property type="entry name" value="DISEASERSIST"/>
</dbReference>
<feature type="domain" description="NB-ARC" evidence="8">
    <location>
        <begin position="267"/>
        <end position="411"/>
    </location>
</feature>
<gene>
    <name evidence="12" type="ORF">URODEC1_LOCUS55426</name>
</gene>
<name>A0ABC9AMC6_9POAL</name>
<feature type="domain" description="NB-ARC" evidence="8">
    <location>
        <begin position="452"/>
        <end position="606"/>
    </location>
</feature>
<evidence type="ECO:0000313" key="12">
    <source>
        <dbReference type="EMBL" id="CAL4979900.1"/>
    </source>
</evidence>
<dbReference type="InterPro" id="IPR044974">
    <property type="entry name" value="Disease_R_plants"/>
</dbReference>
<keyword evidence="6" id="KW-0175">Coiled coil</keyword>
<dbReference type="Pfam" id="PF23598">
    <property type="entry name" value="LRR_14"/>
    <property type="match status" value="2"/>
</dbReference>
<dbReference type="AlphaFoldDB" id="A0ABC9AMC6"/>
<evidence type="ECO:0000259" key="10">
    <source>
        <dbReference type="Pfam" id="PF23559"/>
    </source>
</evidence>
<dbReference type="GO" id="GO:0051707">
    <property type="term" value="P:response to other organism"/>
    <property type="evidence" value="ECO:0007669"/>
    <property type="project" value="UniProtKB-ARBA"/>
</dbReference>
<dbReference type="InterPro" id="IPR058922">
    <property type="entry name" value="WHD_DRP"/>
</dbReference>
<comment type="similarity">
    <text evidence="1">Belongs to the disease resistance NB-LRR family.</text>
</comment>
<keyword evidence="2" id="KW-0433">Leucine-rich repeat</keyword>
<dbReference type="Gene3D" id="3.40.50.300">
    <property type="entry name" value="P-loop containing nucleotide triphosphate hydrolases"/>
    <property type="match status" value="2"/>
</dbReference>
<accession>A0ABC9AMC6</accession>
<keyword evidence="5" id="KW-0611">Plant defense</keyword>
<evidence type="ECO:0000259" key="9">
    <source>
        <dbReference type="Pfam" id="PF18052"/>
    </source>
</evidence>
<keyword evidence="13" id="KW-1185">Reference proteome</keyword>
<dbReference type="Pfam" id="PF23559">
    <property type="entry name" value="WHD_DRP"/>
    <property type="match status" value="1"/>
</dbReference>
<dbReference type="PANTHER" id="PTHR23155:SF1135">
    <property type="entry name" value="OS08G0246300 PROTEIN"/>
    <property type="match status" value="1"/>
</dbReference>
<proteinExistence type="inferred from homology"/>
<evidence type="ECO:0000256" key="6">
    <source>
        <dbReference type="ARBA" id="ARBA00023054"/>
    </source>
</evidence>
<keyword evidence="3" id="KW-0677">Repeat</keyword>
<dbReference type="GO" id="GO:0006952">
    <property type="term" value="P:defense response"/>
    <property type="evidence" value="ECO:0007669"/>
    <property type="project" value="UniProtKB-KW"/>
</dbReference>
<feature type="domain" description="Disease resistance R13L4/SHOC-2-like LRR" evidence="11">
    <location>
        <begin position="966"/>
        <end position="1201"/>
    </location>
</feature>
<dbReference type="SUPFAM" id="SSF52047">
    <property type="entry name" value="RNI-like"/>
    <property type="match status" value="1"/>
</dbReference>
<evidence type="ECO:0000256" key="3">
    <source>
        <dbReference type="ARBA" id="ARBA00022737"/>
    </source>
</evidence>
<dbReference type="InterPro" id="IPR002182">
    <property type="entry name" value="NB-ARC"/>
</dbReference>
<dbReference type="EMBL" id="OZ075131">
    <property type="protein sequence ID" value="CAL4979900.1"/>
    <property type="molecule type" value="Genomic_DNA"/>
</dbReference>
<dbReference type="InterPro" id="IPR055414">
    <property type="entry name" value="LRR_R13L4/SHOC2-like"/>
</dbReference>
<evidence type="ECO:0000256" key="2">
    <source>
        <dbReference type="ARBA" id="ARBA00022614"/>
    </source>
</evidence>
<evidence type="ECO:0000256" key="7">
    <source>
        <dbReference type="SAM" id="MobiDB-lite"/>
    </source>
</evidence>
<dbReference type="GO" id="GO:0000166">
    <property type="term" value="F:nucleotide binding"/>
    <property type="evidence" value="ECO:0007669"/>
    <property type="project" value="UniProtKB-KW"/>
</dbReference>